<feature type="coiled-coil region" evidence="1">
    <location>
        <begin position="49"/>
        <end position="83"/>
    </location>
</feature>
<evidence type="ECO:0000313" key="2">
    <source>
        <dbReference type="EMBL" id="KAA6379187.1"/>
    </source>
</evidence>
<dbReference type="AlphaFoldDB" id="A0A5J4V9R0"/>
<dbReference type="EMBL" id="SNRW01008653">
    <property type="protein sequence ID" value="KAA6379187.1"/>
    <property type="molecule type" value="Genomic_DNA"/>
</dbReference>
<sequence length="278" mass="32154">MAFAGLHLAFRILSDQKEKEEKTRASTAFDQLREESQLAQASQDAETRLQLLEAAHAERQSALRKWEEEISRFRSRSAFIEQRSSEAEHRVIQAEEKVSELVKMLDLRSKAVLLLEEAQKISQSKIEKQNKDLVILIDEKNHLSSSLHQMEERIKRSEMENGIRDEAIRQEVIRERSRGDRLMHLIQKMVSAEGRKADILNDDCAYTINENCRMEKDDNLDFIHSECASDSIATQPRIQMVVEDSRSESIRSIGIAHQIIDEYNNIQDGRMICDKETS</sequence>
<keyword evidence="1" id="KW-0175">Coiled coil</keyword>
<organism evidence="2 3">
    <name type="scientific">Streblomastix strix</name>
    <dbReference type="NCBI Taxonomy" id="222440"/>
    <lineage>
        <taxon>Eukaryota</taxon>
        <taxon>Metamonada</taxon>
        <taxon>Preaxostyla</taxon>
        <taxon>Oxymonadida</taxon>
        <taxon>Streblomastigidae</taxon>
        <taxon>Streblomastix</taxon>
    </lineage>
</organism>
<protein>
    <submittedName>
        <fullName evidence="2">Uncharacterized protein</fullName>
    </submittedName>
</protein>
<accession>A0A5J4V9R0</accession>
<proteinExistence type="predicted"/>
<name>A0A5J4V9R0_9EUKA</name>
<evidence type="ECO:0000256" key="1">
    <source>
        <dbReference type="SAM" id="Coils"/>
    </source>
</evidence>
<dbReference type="Proteomes" id="UP000324800">
    <property type="component" value="Unassembled WGS sequence"/>
</dbReference>
<comment type="caution">
    <text evidence="2">The sequence shown here is derived from an EMBL/GenBank/DDBJ whole genome shotgun (WGS) entry which is preliminary data.</text>
</comment>
<gene>
    <name evidence="2" type="ORF">EZS28_025287</name>
</gene>
<reference evidence="2 3" key="1">
    <citation type="submission" date="2019-03" db="EMBL/GenBank/DDBJ databases">
        <title>Single cell metagenomics reveals metabolic interactions within the superorganism composed of flagellate Streblomastix strix and complex community of Bacteroidetes bacteria on its surface.</title>
        <authorList>
            <person name="Treitli S.C."/>
            <person name="Kolisko M."/>
            <person name="Husnik F."/>
            <person name="Keeling P."/>
            <person name="Hampl V."/>
        </authorList>
    </citation>
    <scope>NUCLEOTIDE SEQUENCE [LARGE SCALE GENOMIC DNA]</scope>
    <source>
        <strain evidence="2">ST1C</strain>
    </source>
</reference>
<evidence type="ECO:0000313" key="3">
    <source>
        <dbReference type="Proteomes" id="UP000324800"/>
    </source>
</evidence>